<name>A0A9P4ICJ4_9PEZI</name>
<dbReference type="Pfam" id="PF12697">
    <property type="entry name" value="Abhydrolase_6"/>
    <property type="match status" value="1"/>
</dbReference>
<dbReference type="Proteomes" id="UP000799772">
    <property type="component" value="Unassembled WGS sequence"/>
</dbReference>
<gene>
    <name evidence="2" type="ORF">NA57DRAFT_58410</name>
</gene>
<feature type="domain" description="AB hydrolase-1" evidence="1">
    <location>
        <begin position="7"/>
        <end position="245"/>
    </location>
</feature>
<dbReference type="PANTHER" id="PTHR37017:SF11">
    <property type="entry name" value="ESTERASE_LIPASE_THIOESTERASE DOMAIN-CONTAINING PROTEIN"/>
    <property type="match status" value="1"/>
</dbReference>
<keyword evidence="3" id="KW-1185">Reference proteome</keyword>
<evidence type="ECO:0000259" key="1">
    <source>
        <dbReference type="Pfam" id="PF12697"/>
    </source>
</evidence>
<dbReference type="PANTHER" id="PTHR37017">
    <property type="entry name" value="AB HYDROLASE-1 DOMAIN-CONTAINING PROTEIN-RELATED"/>
    <property type="match status" value="1"/>
</dbReference>
<dbReference type="Gene3D" id="3.40.50.1820">
    <property type="entry name" value="alpha/beta hydrolase"/>
    <property type="match status" value="1"/>
</dbReference>
<evidence type="ECO:0000313" key="2">
    <source>
        <dbReference type="EMBL" id="KAF2096499.1"/>
    </source>
</evidence>
<dbReference type="OrthoDB" id="408373at2759"/>
<dbReference type="InterPro" id="IPR052897">
    <property type="entry name" value="Sec-Metab_Biosynth_Hydrolase"/>
</dbReference>
<dbReference type="InterPro" id="IPR029058">
    <property type="entry name" value="AB_hydrolase_fold"/>
</dbReference>
<reference evidence="2" key="1">
    <citation type="journal article" date="2020" name="Stud. Mycol.">
        <title>101 Dothideomycetes genomes: a test case for predicting lifestyles and emergence of pathogens.</title>
        <authorList>
            <person name="Haridas S."/>
            <person name="Albert R."/>
            <person name="Binder M."/>
            <person name="Bloem J."/>
            <person name="Labutti K."/>
            <person name="Salamov A."/>
            <person name="Andreopoulos B."/>
            <person name="Baker S."/>
            <person name="Barry K."/>
            <person name="Bills G."/>
            <person name="Bluhm B."/>
            <person name="Cannon C."/>
            <person name="Castanera R."/>
            <person name="Culley D."/>
            <person name="Daum C."/>
            <person name="Ezra D."/>
            <person name="Gonzalez J."/>
            <person name="Henrissat B."/>
            <person name="Kuo A."/>
            <person name="Liang C."/>
            <person name="Lipzen A."/>
            <person name="Lutzoni F."/>
            <person name="Magnuson J."/>
            <person name="Mondo S."/>
            <person name="Nolan M."/>
            <person name="Ohm R."/>
            <person name="Pangilinan J."/>
            <person name="Park H.-J."/>
            <person name="Ramirez L."/>
            <person name="Alfaro M."/>
            <person name="Sun H."/>
            <person name="Tritt A."/>
            <person name="Yoshinaga Y."/>
            <person name="Zwiers L.-H."/>
            <person name="Turgeon B."/>
            <person name="Goodwin S."/>
            <person name="Spatafora J."/>
            <person name="Crous P."/>
            <person name="Grigoriev I."/>
        </authorList>
    </citation>
    <scope>NUCLEOTIDE SEQUENCE</scope>
    <source>
        <strain evidence="2">CBS 133067</strain>
    </source>
</reference>
<dbReference type="EMBL" id="ML978129">
    <property type="protein sequence ID" value="KAF2096499.1"/>
    <property type="molecule type" value="Genomic_DNA"/>
</dbReference>
<dbReference type="SUPFAM" id="SSF53474">
    <property type="entry name" value="alpha/beta-Hydrolases"/>
    <property type="match status" value="1"/>
</dbReference>
<sequence>MASKPTLILVHGAWHGPDCWNLHVTPLLESRGYKTLVPTLPFCHTESPQSSIKPDIDLVANLIESEVSKGRDVLVVNHSLGGYVGCSAVKGFTRKDPSRLQDGWGKVIGIIQIVSFLPETGKALMDVSPIRFHLSHPNGWATIPHEVARKNFYNDLPQEEQDEWLDKMTLQSDATLEGPGGRQGVYAGWMDVPVWFLVCTLDQGVPKEVQEGMIAAARERGADFTAGEVQASHSPFLSKPRETVAFIVKAAEALAGSG</sequence>
<dbReference type="InterPro" id="IPR000073">
    <property type="entry name" value="AB_hydrolase_1"/>
</dbReference>
<comment type="caution">
    <text evidence="2">The sequence shown here is derived from an EMBL/GenBank/DDBJ whole genome shotgun (WGS) entry which is preliminary data.</text>
</comment>
<accession>A0A9P4ICJ4</accession>
<dbReference type="AlphaFoldDB" id="A0A9P4ICJ4"/>
<protein>
    <submittedName>
        <fullName evidence="2">Alpha/beta-hydrolase</fullName>
    </submittedName>
</protein>
<proteinExistence type="predicted"/>
<organism evidence="2 3">
    <name type="scientific">Rhizodiscina lignyota</name>
    <dbReference type="NCBI Taxonomy" id="1504668"/>
    <lineage>
        <taxon>Eukaryota</taxon>
        <taxon>Fungi</taxon>
        <taxon>Dikarya</taxon>
        <taxon>Ascomycota</taxon>
        <taxon>Pezizomycotina</taxon>
        <taxon>Dothideomycetes</taxon>
        <taxon>Pleosporomycetidae</taxon>
        <taxon>Aulographales</taxon>
        <taxon>Rhizodiscinaceae</taxon>
        <taxon>Rhizodiscina</taxon>
    </lineage>
</organism>
<evidence type="ECO:0000313" key="3">
    <source>
        <dbReference type="Proteomes" id="UP000799772"/>
    </source>
</evidence>